<dbReference type="GO" id="GO:0043772">
    <property type="term" value="F:acyl-phosphate glycerol-3-phosphate acyltransferase activity"/>
    <property type="evidence" value="ECO:0007669"/>
    <property type="project" value="UniProtKB-UniRule"/>
</dbReference>
<sequence length="199" mass="21351">MNSLFWIIFGYLAGSFPTGYLAARAVKGVDIRTFGSGNVGATNVGRLMGKKWAVAVTLADMIKASVGILCARAAGVDDSWTIAFTGFSGVCGHNFPLWLGFRGGKGVASTYGVVFFLHPPISFFLAPAGGIIWFALLKLKGYVSLASLISLWCLPVIAALLSFPLPFLLLLTSLAVLSTVRHRENILRLFEGKESSFKK</sequence>
<dbReference type="RefSeq" id="WP_133957730.1">
    <property type="nucleotide sequence ID" value="NZ_SORI01000010.1"/>
</dbReference>
<evidence type="ECO:0000256" key="7">
    <source>
        <dbReference type="ARBA" id="ARBA00023136"/>
    </source>
</evidence>
<comment type="pathway">
    <text evidence="10">Lipid metabolism; phospholipid metabolism.</text>
</comment>
<dbReference type="AlphaFoldDB" id="A0A4R8M8F3"/>
<evidence type="ECO:0000256" key="5">
    <source>
        <dbReference type="ARBA" id="ARBA00022989"/>
    </source>
</evidence>
<comment type="subunit">
    <text evidence="10">Probably interacts with PlsX.</text>
</comment>
<evidence type="ECO:0000313" key="12">
    <source>
        <dbReference type="Proteomes" id="UP000295066"/>
    </source>
</evidence>
<dbReference type="UniPathway" id="UPA00085"/>
<organism evidence="11 12">
    <name type="scientific">Aminivibrio pyruvatiphilus</name>
    <dbReference type="NCBI Taxonomy" id="1005740"/>
    <lineage>
        <taxon>Bacteria</taxon>
        <taxon>Thermotogati</taxon>
        <taxon>Synergistota</taxon>
        <taxon>Synergistia</taxon>
        <taxon>Synergistales</taxon>
        <taxon>Aminobacteriaceae</taxon>
        <taxon>Aminivibrio</taxon>
    </lineage>
</organism>
<comment type="function">
    <text evidence="10">Catalyzes the transfer of an acyl group from acyl-phosphate (acyl-PO(4)) to glycerol-3-phosphate (G3P) to form lysophosphatidic acid (LPA). This enzyme utilizes acyl-phosphate as fatty acyl donor, but not acyl-CoA or acyl-ACP.</text>
</comment>
<dbReference type="InterPro" id="IPR003811">
    <property type="entry name" value="G3P_acylTferase_PlsY"/>
</dbReference>
<keyword evidence="6 10" id="KW-0443">Lipid metabolism</keyword>
<reference evidence="11 12" key="1">
    <citation type="submission" date="2019-03" db="EMBL/GenBank/DDBJ databases">
        <title>Genomic Encyclopedia of Type Strains, Phase IV (KMG-IV): sequencing the most valuable type-strain genomes for metagenomic binning, comparative biology and taxonomic classification.</title>
        <authorList>
            <person name="Goeker M."/>
        </authorList>
    </citation>
    <scope>NUCLEOTIDE SEQUENCE [LARGE SCALE GENOMIC DNA]</scope>
    <source>
        <strain evidence="11 12">DSM 25964</strain>
    </source>
</reference>
<keyword evidence="1 10" id="KW-1003">Cell membrane</keyword>
<comment type="subcellular location">
    <subcellularLocation>
        <location evidence="10">Cell membrane</location>
        <topology evidence="10">Multi-pass membrane protein</topology>
    </subcellularLocation>
</comment>
<keyword evidence="3 10" id="KW-0808">Transferase</keyword>
<feature type="transmembrane region" description="Helical" evidence="10">
    <location>
        <begin position="6"/>
        <end position="23"/>
    </location>
</feature>
<keyword evidence="11" id="KW-0012">Acyltransferase</keyword>
<evidence type="ECO:0000256" key="10">
    <source>
        <dbReference type="HAMAP-Rule" id="MF_01043"/>
    </source>
</evidence>
<dbReference type="NCBIfam" id="TIGR00023">
    <property type="entry name" value="glycerol-3-phosphate 1-O-acyltransferase PlsY"/>
    <property type="match status" value="1"/>
</dbReference>
<feature type="transmembrane region" description="Helical" evidence="10">
    <location>
        <begin position="113"/>
        <end position="137"/>
    </location>
</feature>
<evidence type="ECO:0000256" key="6">
    <source>
        <dbReference type="ARBA" id="ARBA00023098"/>
    </source>
</evidence>
<comment type="catalytic activity">
    <reaction evidence="10">
        <text>an acyl phosphate + sn-glycerol 3-phosphate = a 1-acyl-sn-glycero-3-phosphate + phosphate</text>
        <dbReference type="Rhea" id="RHEA:34075"/>
        <dbReference type="ChEBI" id="CHEBI:43474"/>
        <dbReference type="ChEBI" id="CHEBI:57597"/>
        <dbReference type="ChEBI" id="CHEBI:57970"/>
        <dbReference type="ChEBI" id="CHEBI:59918"/>
        <dbReference type="EC" id="2.3.1.275"/>
    </reaction>
</comment>
<dbReference type="SMART" id="SM01207">
    <property type="entry name" value="G3P_acyltransf"/>
    <property type="match status" value="1"/>
</dbReference>
<dbReference type="EC" id="2.3.1.275" evidence="10"/>
<keyword evidence="12" id="KW-1185">Reference proteome</keyword>
<keyword evidence="7 10" id="KW-0472">Membrane</keyword>
<evidence type="ECO:0000256" key="3">
    <source>
        <dbReference type="ARBA" id="ARBA00022679"/>
    </source>
</evidence>
<keyword evidence="4 10" id="KW-0812">Transmembrane</keyword>
<feature type="transmembrane region" description="Helical" evidence="10">
    <location>
        <begin position="149"/>
        <end position="177"/>
    </location>
</feature>
<evidence type="ECO:0000256" key="2">
    <source>
        <dbReference type="ARBA" id="ARBA00022516"/>
    </source>
</evidence>
<comment type="caution">
    <text evidence="11">The sequence shown here is derived from an EMBL/GenBank/DDBJ whole genome shotgun (WGS) entry which is preliminary data.</text>
</comment>
<dbReference type="GO" id="GO:0005886">
    <property type="term" value="C:plasma membrane"/>
    <property type="evidence" value="ECO:0007669"/>
    <property type="project" value="UniProtKB-SubCell"/>
</dbReference>
<evidence type="ECO:0000256" key="8">
    <source>
        <dbReference type="ARBA" id="ARBA00023209"/>
    </source>
</evidence>
<evidence type="ECO:0000256" key="9">
    <source>
        <dbReference type="ARBA" id="ARBA00023264"/>
    </source>
</evidence>
<evidence type="ECO:0000313" key="11">
    <source>
        <dbReference type="EMBL" id="TDY59886.1"/>
    </source>
</evidence>
<protein>
    <recommendedName>
        <fullName evidence="10">Glycerol-3-phosphate acyltransferase</fullName>
    </recommendedName>
    <alternativeName>
        <fullName evidence="10">Acyl-PO4 G3P acyltransferase</fullName>
    </alternativeName>
    <alternativeName>
        <fullName evidence="10">Acyl-phosphate--glycerol-3-phosphate acyltransferase</fullName>
    </alternativeName>
    <alternativeName>
        <fullName evidence="10">G3P acyltransferase</fullName>
        <shortName evidence="10">GPAT</shortName>
        <ecNumber evidence="10">2.3.1.275</ecNumber>
    </alternativeName>
    <alternativeName>
        <fullName evidence="10">Lysophosphatidic acid synthase</fullName>
        <shortName evidence="10">LPA synthase</shortName>
    </alternativeName>
</protein>
<keyword evidence="8 10" id="KW-0594">Phospholipid biosynthesis</keyword>
<keyword evidence="2 10" id="KW-0444">Lipid biosynthesis</keyword>
<name>A0A4R8M8F3_9BACT</name>
<accession>A0A4R8M8F3</accession>
<dbReference type="EMBL" id="SORI01000010">
    <property type="protein sequence ID" value="TDY59886.1"/>
    <property type="molecule type" value="Genomic_DNA"/>
</dbReference>
<dbReference type="HAMAP" id="MF_01043">
    <property type="entry name" value="PlsY"/>
    <property type="match status" value="1"/>
</dbReference>
<dbReference type="GO" id="GO:0008654">
    <property type="term" value="P:phospholipid biosynthetic process"/>
    <property type="evidence" value="ECO:0007669"/>
    <property type="project" value="UniProtKB-UniRule"/>
</dbReference>
<feature type="transmembrane region" description="Helical" evidence="10">
    <location>
        <begin position="80"/>
        <end position="101"/>
    </location>
</feature>
<keyword evidence="5 10" id="KW-1133">Transmembrane helix</keyword>
<feature type="transmembrane region" description="Helical" evidence="10">
    <location>
        <begin position="52"/>
        <end position="74"/>
    </location>
</feature>
<dbReference type="Proteomes" id="UP000295066">
    <property type="component" value="Unassembled WGS sequence"/>
</dbReference>
<evidence type="ECO:0000256" key="1">
    <source>
        <dbReference type="ARBA" id="ARBA00022475"/>
    </source>
</evidence>
<dbReference type="OrthoDB" id="9777124at2"/>
<evidence type="ECO:0000256" key="4">
    <source>
        <dbReference type="ARBA" id="ARBA00022692"/>
    </source>
</evidence>
<proteinExistence type="inferred from homology"/>
<dbReference type="Pfam" id="PF02660">
    <property type="entry name" value="G3P_acyltransf"/>
    <property type="match status" value="1"/>
</dbReference>
<dbReference type="PANTHER" id="PTHR30309">
    <property type="entry name" value="INNER MEMBRANE PROTEIN YGIH"/>
    <property type="match status" value="1"/>
</dbReference>
<gene>
    <name evidence="10" type="primary">plsY</name>
    <name evidence="11" type="ORF">C8D99_11012</name>
</gene>
<comment type="similarity">
    <text evidence="10">Belongs to the PlsY family.</text>
</comment>
<keyword evidence="9 10" id="KW-1208">Phospholipid metabolism</keyword>
<dbReference type="PANTHER" id="PTHR30309:SF0">
    <property type="entry name" value="GLYCEROL-3-PHOSPHATE ACYLTRANSFERASE-RELATED"/>
    <property type="match status" value="1"/>
</dbReference>